<gene>
    <name evidence="10" type="primary">LOC108050249</name>
    <name evidence="8" type="synonym">108050249</name>
</gene>
<evidence type="ECO:0000256" key="5">
    <source>
        <dbReference type="ARBA" id="ARBA00022917"/>
    </source>
</evidence>
<dbReference type="InterPro" id="IPR023398">
    <property type="entry name" value="TIF_eIF4e-like"/>
</dbReference>
<dbReference type="InterPro" id="IPR001040">
    <property type="entry name" value="TIF_eIF_4E"/>
</dbReference>
<proteinExistence type="inferred from homology"/>
<dbReference type="GeneID" id="108050249"/>
<dbReference type="PROSITE" id="PS00813">
    <property type="entry name" value="IF4E"/>
    <property type="match status" value="1"/>
</dbReference>
<dbReference type="GO" id="GO:0006417">
    <property type="term" value="P:regulation of translation"/>
    <property type="evidence" value="ECO:0007669"/>
    <property type="project" value="UniProtKB-KW"/>
</dbReference>
<dbReference type="PANTHER" id="PTHR11960">
    <property type="entry name" value="EUKARYOTIC TRANSLATION INITIATION FACTOR 4E RELATED"/>
    <property type="match status" value="1"/>
</dbReference>
<keyword evidence="9" id="KW-1185">Reference proteome</keyword>
<dbReference type="Proteomes" id="UP001652680">
    <property type="component" value="Unassembled WGS sequence"/>
</dbReference>
<dbReference type="Pfam" id="PF01652">
    <property type="entry name" value="IF4E"/>
    <property type="match status" value="1"/>
</dbReference>
<keyword evidence="5 7" id="KW-0648">Protein biosynthesis</keyword>
<name>A0A6P4FIP6_DRORH</name>
<dbReference type="GO" id="GO:0016281">
    <property type="term" value="C:eukaryotic translation initiation factor 4F complex"/>
    <property type="evidence" value="ECO:0007669"/>
    <property type="project" value="TreeGrafter"/>
</dbReference>
<keyword evidence="3" id="KW-0810">Translation regulation</keyword>
<dbReference type="GO" id="GO:0000340">
    <property type="term" value="F:RNA 7-methylguanosine cap binding"/>
    <property type="evidence" value="ECO:0007669"/>
    <property type="project" value="UniProtKB-ARBA"/>
</dbReference>
<sequence length="218" mass="24772">MGDSKGKNNLKTLIETNANKGNPQAGEIAGALSPSRHLKNHHLQNTWTLWLLNTDLGQSWEDRLNQIASFSTVNQFWSVYYRIEPPSKLKLGSDYSLFKKNIRPMWEDPTNIQGGRWLIIVRGTSKDELDIIWLDVMLCLIGEACDHCDQICGAVVRIRNKVSKVSIWTNDAKDEDAILEIGYKLREVVRMGNNNTLQYRVHKKTDCSGSGSLFLPQK</sequence>
<dbReference type="GO" id="GO:0003743">
    <property type="term" value="F:translation initiation factor activity"/>
    <property type="evidence" value="ECO:0007669"/>
    <property type="project" value="UniProtKB-KW"/>
</dbReference>
<protein>
    <recommendedName>
        <fullName evidence="6">eIF-4F 25 kDa subunit</fullName>
    </recommendedName>
</protein>
<dbReference type="EnsemblMetazoa" id="XM_017131819.1">
    <property type="protein sequence ID" value="XP_016987308.1"/>
    <property type="gene ID" value="LOC108050249"/>
</dbReference>
<dbReference type="PANTHER" id="PTHR11960:SF8">
    <property type="entry name" value="EUKARYOTIC TRANSLATION INITIATION FACTOR 4E1-RELATED"/>
    <property type="match status" value="1"/>
</dbReference>
<evidence type="ECO:0000313" key="10">
    <source>
        <dbReference type="RefSeq" id="XP_016987308.1"/>
    </source>
</evidence>
<evidence type="ECO:0000256" key="6">
    <source>
        <dbReference type="ARBA" id="ARBA00032656"/>
    </source>
</evidence>
<dbReference type="Gene3D" id="3.30.760.10">
    <property type="entry name" value="RNA Cap, Translation Initiation Factor Eif4e"/>
    <property type="match status" value="1"/>
</dbReference>
<dbReference type="RefSeq" id="XP_016987308.1">
    <property type="nucleotide sequence ID" value="XM_017131819.1"/>
</dbReference>
<evidence type="ECO:0000313" key="8">
    <source>
        <dbReference type="EnsemblMetazoa" id="XP_016987308.1"/>
    </source>
</evidence>
<keyword evidence="2 7" id="KW-0396">Initiation factor</keyword>
<evidence type="ECO:0000256" key="3">
    <source>
        <dbReference type="ARBA" id="ARBA00022845"/>
    </source>
</evidence>
<evidence type="ECO:0000256" key="2">
    <source>
        <dbReference type="ARBA" id="ARBA00022540"/>
    </source>
</evidence>
<evidence type="ECO:0000256" key="1">
    <source>
        <dbReference type="ARBA" id="ARBA00009860"/>
    </source>
</evidence>
<dbReference type="InterPro" id="IPR019770">
    <property type="entry name" value="TIF_eIF_4E_CS"/>
</dbReference>
<evidence type="ECO:0000256" key="4">
    <source>
        <dbReference type="ARBA" id="ARBA00022884"/>
    </source>
</evidence>
<organism evidence="10">
    <name type="scientific">Drosophila rhopaloa</name>
    <name type="common">Fruit fly</name>
    <dbReference type="NCBI Taxonomy" id="1041015"/>
    <lineage>
        <taxon>Eukaryota</taxon>
        <taxon>Metazoa</taxon>
        <taxon>Ecdysozoa</taxon>
        <taxon>Arthropoda</taxon>
        <taxon>Hexapoda</taxon>
        <taxon>Insecta</taxon>
        <taxon>Pterygota</taxon>
        <taxon>Neoptera</taxon>
        <taxon>Endopterygota</taxon>
        <taxon>Diptera</taxon>
        <taxon>Brachycera</taxon>
        <taxon>Muscomorpha</taxon>
        <taxon>Ephydroidea</taxon>
        <taxon>Drosophilidae</taxon>
        <taxon>Drosophila</taxon>
        <taxon>Sophophora</taxon>
    </lineage>
</organism>
<keyword evidence="4 7" id="KW-0694">RNA-binding</keyword>
<dbReference type="AlphaFoldDB" id="A0A6P4FIP6"/>
<reference evidence="8" key="3">
    <citation type="submission" date="2025-05" db="UniProtKB">
        <authorList>
            <consortium name="EnsemblMetazoa"/>
        </authorList>
    </citation>
    <scope>IDENTIFICATION</scope>
</reference>
<evidence type="ECO:0000313" key="9">
    <source>
        <dbReference type="Proteomes" id="UP001652680"/>
    </source>
</evidence>
<accession>A0A6P4FIP6</accession>
<reference evidence="9" key="1">
    <citation type="journal article" date="2021" name="Elife">
        <title>Highly contiguous assemblies of 101 drosophilid genomes.</title>
        <authorList>
            <person name="Kim B.Y."/>
            <person name="Wang J.R."/>
            <person name="Miller D.E."/>
            <person name="Barmina O."/>
            <person name="Delaney E."/>
            <person name="Thompson A."/>
            <person name="Comeault A.A."/>
            <person name="Peede D."/>
            <person name="D'Agostino E.R."/>
            <person name="Pelaez J."/>
            <person name="Aguilar J.M."/>
            <person name="Haji D."/>
            <person name="Matsunaga T."/>
            <person name="Armstrong E.E."/>
            <person name="Zych M."/>
            <person name="Ogawa Y."/>
            <person name="Stamenkovic-Radak M."/>
            <person name="Jelic M."/>
            <person name="Veselinovic M.S."/>
            <person name="Tanaskovic M."/>
            <person name="Eric P."/>
            <person name="Gao J.J."/>
            <person name="Katoh T.K."/>
            <person name="Toda M.J."/>
            <person name="Watabe H."/>
            <person name="Watada M."/>
            <person name="Davis J.S."/>
            <person name="Moyle L.C."/>
            <person name="Manoli G."/>
            <person name="Bertolini E."/>
            <person name="Kostal V."/>
            <person name="Hawley R.S."/>
            <person name="Takahashi A."/>
            <person name="Jones C.D."/>
            <person name="Price D.K."/>
            <person name="Whiteman N."/>
            <person name="Kopp A."/>
            <person name="Matute D.R."/>
            <person name="Petrov D.A."/>
        </authorList>
    </citation>
    <scope>NUCLEOTIDE SEQUENCE [LARGE SCALE GENOMIC DNA]</scope>
</reference>
<dbReference type="OrthoDB" id="590761at2759"/>
<comment type="similarity">
    <text evidence="1 7">Belongs to the eukaryotic initiation factor 4E family.</text>
</comment>
<reference evidence="10" key="2">
    <citation type="submission" date="2025-04" db="UniProtKB">
        <authorList>
            <consortium name="RefSeq"/>
        </authorList>
    </citation>
    <scope>IDENTIFICATION</scope>
</reference>
<dbReference type="SUPFAM" id="SSF55418">
    <property type="entry name" value="eIF4e-like"/>
    <property type="match status" value="1"/>
</dbReference>
<evidence type="ECO:0000256" key="7">
    <source>
        <dbReference type="RuleBase" id="RU004374"/>
    </source>
</evidence>